<gene>
    <name evidence="1" type="ORF">SAMN02745753_01080</name>
</gene>
<dbReference type="AlphaFoldDB" id="A0A1M4XIN0"/>
<evidence type="ECO:0000313" key="2">
    <source>
        <dbReference type="Proteomes" id="UP000184517"/>
    </source>
</evidence>
<evidence type="ECO:0000313" key="1">
    <source>
        <dbReference type="EMBL" id="SHE93173.1"/>
    </source>
</evidence>
<dbReference type="Proteomes" id="UP000184517">
    <property type="component" value="Unassembled WGS sequence"/>
</dbReference>
<accession>A0A1M4XIN0</accession>
<proteinExistence type="predicted"/>
<sequence length="72" mass="8327">MDIIKNDDELDAVVLRMRSLRGAKPNTPEGDEMENLAALAEAYEEKYHTIDPPTPTEAIKFRMEQMHNTFYN</sequence>
<dbReference type="OrthoDB" id="9796786at2"/>
<dbReference type="EMBL" id="FQVF01000004">
    <property type="protein sequence ID" value="SHE93173.1"/>
    <property type="molecule type" value="Genomic_DNA"/>
</dbReference>
<organism evidence="1 2">
    <name type="scientific">Marinomonas polaris DSM 16579</name>
    <dbReference type="NCBI Taxonomy" id="1122206"/>
    <lineage>
        <taxon>Bacteria</taxon>
        <taxon>Pseudomonadati</taxon>
        <taxon>Pseudomonadota</taxon>
        <taxon>Gammaproteobacteria</taxon>
        <taxon>Oceanospirillales</taxon>
        <taxon>Oceanospirillaceae</taxon>
        <taxon>Marinomonas</taxon>
    </lineage>
</organism>
<dbReference type="STRING" id="1122206.SAMN02745753_01080"/>
<dbReference type="RefSeq" id="WP_072838698.1">
    <property type="nucleotide sequence ID" value="NZ_FQVF01000004.1"/>
</dbReference>
<protein>
    <submittedName>
        <fullName evidence="1">HTH-type transcriptional regulator / antitoxin HigA</fullName>
    </submittedName>
</protein>
<reference evidence="2" key="1">
    <citation type="submission" date="2016-11" db="EMBL/GenBank/DDBJ databases">
        <authorList>
            <person name="Varghese N."/>
            <person name="Submissions S."/>
        </authorList>
    </citation>
    <scope>NUCLEOTIDE SEQUENCE [LARGE SCALE GENOMIC DNA]</scope>
    <source>
        <strain evidence="2">DSM 16579</strain>
    </source>
</reference>
<name>A0A1M4XIN0_9GAMM</name>
<keyword evidence="2" id="KW-1185">Reference proteome</keyword>